<reference evidence="1" key="1">
    <citation type="submission" date="2022-12" db="EMBL/GenBank/DDBJ databases">
        <authorList>
            <person name="Webb A."/>
        </authorList>
    </citation>
    <scope>NUCLEOTIDE SEQUENCE</scope>
    <source>
        <strain evidence="1">Hp1</strain>
    </source>
</reference>
<evidence type="ECO:0008006" key="3">
    <source>
        <dbReference type="Google" id="ProtNLM"/>
    </source>
</evidence>
<gene>
    <name evidence="1" type="ORF">HBR001_LOCUS4033</name>
</gene>
<name>A0AAV0TW65_HYABA</name>
<comment type="caution">
    <text evidence="1">The sequence shown here is derived from an EMBL/GenBank/DDBJ whole genome shotgun (WGS) entry which is preliminary data.</text>
</comment>
<keyword evidence="2" id="KW-1185">Reference proteome</keyword>
<proteinExistence type="predicted"/>
<sequence length="181" mass="20215">MATHWLGASQQSTHNTLCKFYNHEFQKHSLCYATQGAGLEAAATTYLKRRSTQRLAFVQRPSRSTPVDGENQLSVIRTCFDKPTVIDRQGATTQIDCANATATATFSVCSDDQAVTLLPYVAPEATTASAPTALFESIKSKSCRELLLASNPPLFGVERYDRMHRWRSKKQPHWTHVRPGR</sequence>
<protein>
    <recommendedName>
        <fullName evidence="3">RxLR effector candidate protein</fullName>
    </recommendedName>
</protein>
<evidence type="ECO:0000313" key="2">
    <source>
        <dbReference type="Proteomes" id="UP001162031"/>
    </source>
</evidence>
<dbReference type="Proteomes" id="UP001162031">
    <property type="component" value="Unassembled WGS sequence"/>
</dbReference>
<dbReference type="EMBL" id="CANTFL010000740">
    <property type="protein sequence ID" value="CAI5727204.1"/>
    <property type="molecule type" value="Genomic_DNA"/>
</dbReference>
<evidence type="ECO:0000313" key="1">
    <source>
        <dbReference type="EMBL" id="CAI5727204.1"/>
    </source>
</evidence>
<organism evidence="1 2">
    <name type="scientific">Hyaloperonospora brassicae</name>
    <name type="common">Brassica downy mildew</name>
    <name type="synonym">Peronospora brassicae</name>
    <dbReference type="NCBI Taxonomy" id="162125"/>
    <lineage>
        <taxon>Eukaryota</taxon>
        <taxon>Sar</taxon>
        <taxon>Stramenopiles</taxon>
        <taxon>Oomycota</taxon>
        <taxon>Peronosporomycetes</taxon>
        <taxon>Peronosporales</taxon>
        <taxon>Peronosporaceae</taxon>
        <taxon>Hyaloperonospora</taxon>
    </lineage>
</organism>
<dbReference type="AlphaFoldDB" id="A0AAV0TW65"/>
<accession>A0AAV0TW65</accession>